<evidence type="ECO:0000256" key="2">
    <source>
        <dbReference type="ARBA" id="ARBA00022723"/>
    </source>
</evidence>
<dbReference type="PANTHER" id="PTHR28088:SF9">
    <property type="entry name" value="TRANSCRIPTION FACTOR GRISEA, PUTATIVE (AFU_ORTHOLOGUE AFUA_1G13190)-RELATED"/>
    <property type="match status" value="1"/>
</dbReference>
<evidence type="ECO:0000256" key="3">
    <source>
        <dbReference type="ARBA" id="ARBA00022833"/>
    </source>
</evidence>
<evidence type="ECO:0000256" key="4">
    <source>
        <dbReference type="ARBA" id="ARBA00023008"/>
    </source>
</evidence>
<keyword evidence="6" id="KW-0804">Transcription</keyword>
<evidence type="ECO:0000313" key="11">
    <source>
        <dbReference type="Proteomes" id="UP000029964"/>
    </source>
</evidence>
<feature type="region of interest" description="Disordered" evidence="8">
    <location>
        <begin position="287"/>
        <end position="369"/>
    </location>
</feature>
<proteinExistence type="predicted"/>
<organism evidence="10 11">
    <name type="scientific">Hapsidospora chrysogenum (strain ATCC 11550 / CBS 779.69 / DSM 880 / IAM 14645 / JCM 23072 / IMI 49137)</name>
    <name type="common">Acremonium chrysogenum</name>
    <dbReference type="NCBI Taxonomy" id="857340"/>
    <lineage>
        <taxon>Eukaryota</taxon>
        <taxon>Fungi</taxon>
        <taxon>Dikarya</taxon>
        <taxon>Ascomycota</taxon>
        <taxon>Pezizomycotina</taxon>
        <taxon>Sordariomycetes</taxon>
        <taxon>Hypocreomycetidae</taxon>
        <taxon>Hypocreales</taxon>
        <taxon>Bionectriaceae</taxon>
        <taxon>Hapsidospora</taxon>
    </lineage>
</organism>
<protein>
    <submittedName>
        <fullName evidence="10">Protein GRISEA-like protein</fullName>
    </submittedName>
</protein>
<keyword evidence="5" id="KW-0805">Transcription regulation</keyword>
<feature type="compositionally biased region" description="Polar residues" evidence="8">
    <location>
        <begin position="537"/>
        <end position="556"/>
    </location>
</feature>
<dbReference type="GO" id="GO:0006879">
    <property type="term" value="P:intracellular iron ion homeostasis"/>
    <property type="evidence" value="ECO:0007669"/>
    <property type="project" value="TreeGrafter"/>
</dbReference>
<name>A0A086TAE5_HAPC1</name>
<dbReference type="InterPro" id="IPR001083">
    <property type="entry name" value="Cu_fist_DNA-bd_dom"/>
</dbReference>
<keyword evidence="3" id="KW-0862">Zinc</keyword>
<dbReference type="Gene3D" id="3.90.430.10">
    <property type="entry name" value="Copper fist DNA-binding domain"/>
    <property type="match status" value="1"/>
</dbReference>
<reference evidence="11" key="1">
    <citation type="journal article" date="2014" name="Genome Announc.">
        <title>Genome sequence and annotation of Acremonium chrysogenum, producer of the beta-lactam antibiotic cephalosporin C.</title>
        <authorList>
            <person name="Terfehr D."/>
            <person name="Dahlmann T.A."/>
            <person name="Specht T."/>
            <person name="Zadra I."/>
            <person name="Kuernsteiner H."/>
            <person name="Kueck U."/>
        </authorList>
    </citation>
    <scope>NUCLEOTIDE SEQUENCE [LARGE SCALE GENOMIC DNA]</scope>
    <source>
        <strain evidence="11">ATCC 11550 / CBS 779.69 / DSM 880 / IAM 14645 / JCM 23072 / IMI 49137</strain>
    </source>
</reference>
<gene>
    <name evidence="10" type="ORF">ACRE_027820</name>
</gene>
<accession>A0A086TAE5</accession>
<dbReference type="HOGENOM" id="CLU_036162_0_0_1"/>
<evidence type="ECO:0000313" key="10">
    <source>
        <dbReference type="EMBL" id="KFH46327.1"/>
    </source>
</evidence>
<dbReference type="SMART" id="SM01090">
    <property type="entry name" value="Copper-fist"/>
    <property type="match status" value="1"/>
</dbReference>
<dbReference type="Proteomes" id="UP000029964">
    <property type="component" value="Unassembled WGS sequence"/>
</dbReference>
<dbReference type="PRINTS" id="PR00617">
    <property type="entry name" value="COPPERFIST"/>
</dbReference>
<keyword evidence="2" id="KW-0479">Metal-binding</keyword>
<dbReference type="EMBL" id="JPKY01000020">
    <property type="protein sequence ID" value="KFH46327.1"/>
    <property type="molecule type" value="Genomic_DNA"/>
</dbReference>
<evidence type="ECO:0000256" key="5">
    <source>
        <dbReference type="ARBA" id="ARBA00023015"/>
    </source>
</evidence>
<dbReference type="InterPro" id="IPR051763">
    <property type="entry name" value="Copper_Homeo_Regul"/>
</dbReference>
<dbReference type="GO" id="GO:0000978">
    <property type="term" value="F:RNA polymerase II cis-regulatory region sequence-specific DNA binding"/>
    <property type="evidence" value="ECO:0007669"/>
    <property type="project" value="TreeGrafter"/>
</dbReference>
<evidence type="ECO:0000256" key="6">
    <source>
        <dbReference type="ARBA" id="ARBA00023163"/>
    </source>
</evidence>
<dbReference type="GO" id="GO:0006878">
    <property type="term" value="P:intracellular copper ion homeostasis"/>
    <property type="evidence" value="ECO:0007669"/>
    <property type="project" value="TreeGrafter"/>
</dbReference>
<dbReference type="SUPFAM" id="SSF57879">
    <property type="entry name" value="Zinc domain conserved in yeast copper-regulated transcription factors"/>
    <property type="match status" value="1"/>
</dbReference>
<dbReference type="GO" id="GO:0005507">
    <property type="term" value="F:copper ion binding"/>
    <property type="evidence" value="ECO:0007669"/>
    <property type="project" value="InterPro"/>
</dbReference>
<dbReference type="AlphaFoldDB" id="A0A086TAE5"/>
<feature type="domain" description="Copper-fist" evidence="9">
    <location>
        <begin position="23"/>
        <end position="52"/>
    </location>
</feature>
<evidence type="ECO:0000256" key="7">
    <source>
        <dbReference type="ARBA" id="ARBA00023242"/>
    </source>
</evidence>
<dbReference type="PROSITE" id="PS50073">
    <property type="entry name" value="COPPER_FIST_2"/>
    <property type="match status" value="1"/>
</dbReference>
<dbReference type="InterPro" id="IPR036395">
    <property type="entry name" value="Cu_fist_DNA-bd_dom_sf"/>
</dbReference>
<dbReference type="OrthoDB" id="5600085at2759"/>
<feature type="region of interest" description="Disordered" evidence="8">
    <location>
        <begin position="527"/>
        <end position="556"/>
    </location>
</feature>
<sequence>MKAQSHLYDRSTTDTGPRPPSSEPCIRGHRSTKCNHANERLMIPVRKPGRPLSSCPHPSSKRCSCGRADAITAAIPRKQKCGCGSSDRTPVTTKQEPEDPTSAATSPGGDSKANTSFRVQKTTLRRASVRKPSLSNAGLERMDPSQVNILPAYDATQTAAMNGGMSDSTMPAMGGIPFSSMGIAPSENSFAANHVMMPVFHQQMPAAMMHPGSSNPATNDHAYWTAPDTSANPTNETSAQGGCCGGNTNGHAYSTVPNTSASRSGVAPSQGGCCGGSTNGLSYPAPNGSSTAVSSSSESCCGKVTDGNRGRVMPAAIATSAPTPDTEDSSENKPKNCCSARGMDSGHGNNGHKTSTPNMMSQQHSPPTQPSHNMIMPPFQAPMPMANVIYPSFYPHPTVFTYPAPLGTYGQPLQPEQWRQMVALSIAQHPPTGSFDMTGVPTGVGPVPYSSQEPLTTNPGMTHHCDCGEGCQCVGCAAHPYNEATKEYIRSAMNSMKEQTSGSHSYTNGTSQDALATHTSNAETNAIAPAMPADGNGSASTSAPQTPSDAASGLNEEQTFPESDFLFIQYTDLGDTCAGDTVSCPCGDDCQCIGCAIHSNPDPTQPSFPSEHYQ</sequence>
<evidence type="ECO:0000256" key="8">
    <source>
        <dbReference type="SAM" id="MobiDB-lite"/>
    </source>
</evidence>
<dbReference type="SMART" id="SM00412">
    <property type="entry name" value="Cu_FIST"/>
    <property type="match status" value="1"/>
</dbReference>
<evidence type="ECO:0000256" key="1">
    <source>
        <dbReference type="ARBA" id="ARBA00004123"/>
    </source>
</evidence>
<keyword evidence="11" id="KW-1185">Reference proteome</keyword>
<feature type="compositionally biased region" description="Low complexity" evidence="8">
    <location>
        <begin position="289"/>
        <end position="299"/>
    </location>
</feature>
<comment type="caution">
    <text evidence="10">The sequence shown here is derived from an EMBL/GenBank/DDBJ whole genome shotgun (WGS) entry which is preliminary data.</text>
</comment>
<feature type="region of interest" description="Disordered" evidence="8">
    <location>
        <begin position="1"/>
        <end position="36"/>
    </location>
</feature>
<feature type="region of interest" description="Disordered" evidence="8">
    <location>
        <begin position="79"/>
        <end position="117"/>
    </location>
</feature>
<dbReference type="GO" id="GO:0045944">
    <property type="term" value="P:positive regulation of transcription by RNA polymerase II"/>
    <property type="evidence" value="ECO:0007669"/>
    <property type="project" value="TreeGrafter"/>
</dbReference>
<dbReference type="GO" id="GO:0000981">
    <property type="term" value="F:DNA-binding transcription factor activity, RNA polymerase II-specific"/>
    <property type="evidence" value="ECO:0007669"/>
    <property type="project" value="TreeGrafter"/>
</dbReference>
<keyword evidence="7" id="KW-0539">Nucleus</keyword>
<dbReference type="Pfam" id="PF00649">
    <property type="entry name" value="Copper-fist"/>
    <property type="match status" value="1"/>
</dbReference>
<dbReference type="PANTHER" id="PTHR28088">
    <property type="entry name" value="TRANSCRIPTIONAL ACTIVATOR HAA1-RELATED"/>
    <property type="match status" value="1"/>
</dbReference>
<comment type="subcellular location">
    <subcellularLocation>
        <location evidence="1">Nucleus</location>
    </subcellularLocation>
</comment>
<feature type="compositionally biased region" description="Polar residues" evidence="8">
    <location>
        <begin position="351"/>
        <end position="369"/>
    </location>
</feature>
<dbReference type="GO" id="GO:0005634">
    <property type="term" value="C:nucleus"/>
    <property type="evidence" value="ECO:0007669"/>
    <property type="project" value="UniProtKB-SubCell"/>
</dbReference>
<keyword evidence="4" id="KW-0186">Copper</keyword>
<evidence type="ECO:0000259" key="9">
    <source>
        <dbReference type="PROSITE" id="PS50073"/>
    </source>
</evidence>